<dbReference type="CDD" id="cd16411">
    <property type="entry name" value="ParB_N_like"/>
    <property type="match status" value="1"/>
</dbReference>
<evidence type="ECO:0000313" key="2">
    <source>
        <dbReference type="EMBL" id="QIM10416.1"/>
    </source>
</evidence>
<dbReference type="GO" id="GO:0005694">
    <property type="term" value="C:chromosome"/>
    <property type="evidence" value="ECO:0007669"/>
    <property type="project" value="TreeGrafter"/>
</dbReference>
<dbReference type="GO" id="GO:0007059">
    <property type="term" value="P:chromosome segregation"/>
    <property type="evidence" value="ECO:0007669"/>
    <property type="project" value="TreeGrafter"/>
</dbReference>
<dbReference type="InterPro" id="IPR050336">
    <property type="entry name" value="Chromosome_partition/occlusion"/>
</dbReference>
<gene>
    <name evidence="2" type="primary">parB</name>
    <name evidence="2" type="ORF">PlAlph_3080</name>
</gene>
<dbReference type="InterPro" id="IPR036086">
    <property type="entry name" value="ParB/Sulfiredoxin_sf"/>
</dbReference>
<accession>A0A6G8F2G6</accession>
<evidence type="ECO:0000259" key="1">
    <source>
        <dbReference type="SMART" id="SM00470"/>
    </source>
</evidence>
<dbReference type="Gene3D" id="3.90.1530.30">
    <property type="match status" value="1"/>
</dbReference>
<dbReference type="Pfam" id="PF02195">
    <property type="entry name" value="ParB_N"/>
    <property type="match status" value="1"/>
</dbReference>
<dbReference type="PANTHER" id="PTHR33375:SF1">
    <property type="entry name" value="CHROMOSOME-PARTITIONING PROTEIN PARB-RELATED"/>
    <property type="match status" value="1"/>
</dbReference>
<dbReference type="SUPFAM" id="SSF109709">
    <property type="entry name" value="KorB DNA-binding domain-like"/>
    <property type="match status" value="1"/>
</dbReference>
<organism evidence="2">
    <name type="scientific">uncultured Alphaproteobacteria bacterium</name>
    <dbReference type="NCBI Taxonomy" id="91750"/>
    <lineage>
        <taxon>Bacteria</taxon>
        <taxon>Pseudomonadati</taxon>
        <taxon>Pseudomonadota</taxon>
        <taxon>Alphaproteobacteria</taxon>
        <taxon>environmental samples</taxon>
    </lineage>
</organism>
<dbReference type="InterPro" id="IPR011111">
    <property type="entry name" value="Plasmid_RepB"/>
</dbReference>
<dbReference type="SMART" id="SM00470">
    <property type="entry name" value="ParB"/>
    <property type="match status" value="1"/>
</dbReference>
<dbReference type="Gene3D" id="1.10.10.2830">
    <property type="match status" value="1"/>
</dbReference>
<reference evidence="2" key="1">
    <citation type="journal article" date="2020" name="J. ISSAAS">
        <title>Lactobacilli and other gastrointestinal microbiota of Peromyscus leucopus, reservoir host for agents of Lyme disease and other zoonoses in North America.</title>
        <authorList>
            <person name="Milovic A."/>
            <person name="Bassam K."/>
            <person name="Shao H."/>
            <person name="Chatzistamou I."/>
            <person name="Tufts D.M."/>
            <person name="Diuk-Wasser M."/>
            <person name="Barbour A.G."/>
        </authorList>
    </citation>
    <scope>NUCLEOTIDE SEQUENCE</scope>
    <source>
        <strain evidence="2">LL90</strain>
    </source>
</reference>
<proteinExistence type="predicted"/>
<dbReference type="InterPro" id="IPR003115">
    <property type="entry name" value="ParB_N"/>
</dbReference>
<dbReference type="AlphaFoldDB" id="A0A6G8F2G6"/>
<dbReference type="EMBL" id="MN990730">
    <property type="protein sequence ID" value="QIM10416.1"/>
    <property type="molecule type" value="Genomic_DNA"/>
</dbReference>
<protein>
    <submittedName>
        <fullName evidence="2">Chromosome partitioning protein ParB</fullName>
    </submittedName>
</protein>
<dbReference type="Pfam" id="PF07506">
    <property type="entry name" value="RepB"/>
    <property type="match status" value="1"/>
</dbReference>
<name>A0A6G8F2G6_9PROT</name>
<dbReference type="SUPFAM" id="SSF110849">
    <property type="entry name" value="ParB/Sulfiredoxin"/>
    <property type="match status" value="1"/>
</dbReference>
<feature type="domain" description="ParB-like N-terminal" evidence="1">
    <location>
        <begin position="8"/>
        <end position="99"/>
    </location>
</feature>
<dbReference type="PANTHER" id="PTHR33375">
    <property type="entry name" value="CHROMOSOME-PARTITIONING PROTEIN PARB-RELATED"/>
    <property type="match status" value="1"/>
</dbReference>
<sequence length="291" mass="33466">MNRRQSLENIPIEKINILNPRERNRKIANEIKKNIEDVGLKRPITVSRRLDFTDGKEYDLVCGQGRLEAYIANNQTEIPAIVIDADEEETLIMSLVENIARRNYSPTELLQGIKQLKDKGYSCAEIARKTGFTAEYINQISKLLFRGEERLINAVYTDRIPLNVAIDISDADDKDVQNVLREAYEAGQIRGNKLAFVKELIERRIKKGKSIYKKKCSAKQLTAQDVQALYEQEIKRTKLIIAKNDRVENSLIFVTQSIKSLLGNENFYNLLKAEELEKLPKYLAERLQIHG</sequence>